<dbReference type="InterPro" id="IPR000524">
    <property type="entry name" value="Tscrpt_reg_HTH_GntR"/>
</dbReference>
<name>A0A423JXX7_9PSED</name>
<evidence type="ECO:0000313" key="5">
    <source>
        <dbReference type="EMBL" id="RON42543.1"/>
    </source>
</evidence>
<organism evidence="5 6">
    <name type="scientific">Pseudomonas brassicacearum</name>
    <dbReference type="NCBI Taxonomy" id="930166"/>
    <lineage>
        <taxon>Bacteria</taxon>
        <taxon>Pseudomonadati</taxon>
        <taxon>Pseudomonadota</taxon>
        <taxon>Gammaproteobacteria</taxon>
        <taxon>Pseudomonadales</taxon>
        <taxon>Pseudomonadaceae</taxon>
        <taxon>Pseudomonas</taxon>
    </lineage>
</organism>
<dbReference type="Gene3D" id="1.10.10.10">
    <property type="entry name" value="Winged helix-like DNA-binding domain superfamily/Winged helix DNA-binding domain"/>
    <property type="match status" value="1"/>
</dbReference>
<dbReference type="InterPro" id="IPR036388">
    <property type="entry name" value="WH-like_DNA-bd_sf"/>
</dbReference>
<dbReference type="EMBL" id="MOBO01000001">
    <property type="protein sequence ID" value="RON42543.1"/>
    <property type="molecule type" value="Genomic_DNA"/>
</dbReference>
<sequence length="213" mass="23625">MRRHVHLGLLLQGEQLPPERALAVQLGVSRVTLREALRVMETEGYFVVRRGAKGGVFMNEINALRDLSHRRISRDPAMVMRVLEFREANEPPAARHAAARRTPTDISALESAFNAIQCADDGATLRRAESMFYLALGAASHNPLLSKSIEDALVSLFVLPETIPDRSLRTAALEPARQLIDSIKTRRGDDAEQAARQLIAADRIRLRDIVGFA</sequence>
<dbReference type="GO" id="GO:0003677">
    <property type="term" value="F:DNA binding"/>
    <property type="evidence" value="ECO:0007669"/>
    <property type="project" value="UniProtKB-KW"/>
</dbReference>
<gene>
    <name evidence="5" type="ORF">BK664_01730</name>
</gene>
<dbReference type="Pfam" id="PF00392">
    <property type="entry name" value="GntR"/>
    <property type="match status" value="1"/>
</dbReference>
<dbReference type="InterPro" id="IPR036390">
    <property type="entry name" value="WH_DNA-bd_sf"/>
</dbReference>
<dbReference type="SMART" id="SM00345">
    <property type="entry name" value="HTH_GNTR"/>
    <property type="match status" value="1"/>
</dbReference>
<dbReference type="InterPro" id="IPR008920">
    <property type="entry name" value="TF_FadR/GntR_C"/>
</dbReference>
<keyword evidence="2" id="KW-0238">DNA-binding</keyword>
<dbReference type="PRINTS" id="PR00035">
    <property type="entry name" value="HTHGNTR"/>
</dbReference>
<keyword evidence="3" id="KW-0804">Transcription</keyword>
<evidence type="ECO:0000256" key="3">
    <source>
        <dbReference type="ARBA" id="ARBA00023163"/>
    </source>
</evidence>
<accession>A0A423JXX7</accession>
<proteinExistence type="predicted"/>
<dbReference type="Proteomes" id="UP000286351">
    <property type="component" value="Unassembled WGS sequence"/>
</dbReference>
<evidence type="ECO:0000256" key="1">
    <source>
        <dbReference type="ARBA" id="ARBA00023015"/>
    </source>
</evidence>
<evidence type="ECO:0000256" key="2">
    <source>
        <dbReference type="ARBA" id="ARBA00023125"/>
    </source>
</evidence>
<dbReference type="GO" id="GO:0003700">
    <property type="term" value="F:DNA-binding transcription factor activity"/>
    <property type="evidence" value="ECO:0007669"/>
    <property type="project" value="InterPro"/>
</dbReference>
<dbReference type="SUPFAM" id="SSF46785">
    <property type="entry name" value="Winged helix' DNA-binding domain"/>
    <property type="match status" value="1"/>
</dbReference>
<dbReference type="AlphaFoldDB" id="A0A423JXX7"/>
<evidence type="ECO:0000259" key="4">
    <source>
        <dbReference type="PROSITE" id="PS50949"/>
    </source>
</evidence>
<dbReference type="InterPro" id="IPR011711">
    <property type="entry name" value="GntR_C"/>
</dbReference>
<dbReference type="PROSITE" id="PS50949">
    <property type="entry name" value="HTH_GNTR"/>
    <property type="match status" value="1"/>
</dbReference>
<dbReference type="SMART" id="SM00895">
    <property type="entry name" value="FCD"/>
    <property type="match status" value="1"/>
</dbReference>
<dbReference type="Gene3D" id="1.20.120.530">
    <property type="entry name" value="GntR ligand-binding domain-like"/>
    <property type="match status" value="1"/>
</dbReference>
<feature type="domain" description="HTH gntR-type" evidence="4">
    <location>
        <begin position="1"/>
        <end position="61"/>
    </location>
</feature>
<dbReference type="SUPFAM" id="SSF48008">
    <property type="entry name" value="GntR ligand-binding domain-like"/>
    <property type="match status" value="1"/>
</dbReference>
<evidence type="ECO:0000313" key="6">
    <source>
        <dbReference type="Proteomes" id="UP000286351"/>
    </source>
</evidence>
<dbReference type="PANTHER" id="PTHR43537:SF5">
    <property type="entry name" value="UXU OPERON TRANSCRIPTIONAL REGULATOR"/>
    <property type="match status" value="1"/>
</dbReference>
<comment type="caution">
    <text evidence="5">The sequence shown here is derived from an EMBL/GenBank/DDBJ whole genome shotgun (WGS) entry which is preliminary data.</text>
</comment>
<protein>
    <recommendedName>
        <fullName evidence="4">HTH gntR-type domain-containing protein</fullName>
    </recommendedName>
</protein>
<dbReference type="Pfam" id="PF07729">
    <property type="entry name" value="FCD"/>
    <property type="match status" value="1"/>
</dbReference>
<dbReference type="PANTHER" id="PTHR43537">
    <property type="entry name" value="TRANSCRIPTIONAL REGULATOR, GNTR FAMILY"/>
    <property type="match status" value="1"/>
</dbReference>
<keyword evidence="1" id="KW-0805">Transcription regulation</keyword>
<reference evidence="5 6" key="1">
    <citation type="submission" date="2016-10" db="EMBL/GenBank/DDBJ databases">
        <title>Comparative genome analysis of multiple Pseudomonas spp. focuses on biocontrol and plant growth promoting traits.</title>
        <authorList>
            <person name="Tao X.-Y."/>
            <person name="Taylor C.G."/>
        </authorList>
    </citation>
    <scope>NUCLEOTIDE SEQUENCE [LARGE SCALE GENOMIC DNA]</scope>
    <source>
        <strain evidence="5 6">38D4</strain>
    </source>
</reference>